<dbReference type="Gene3D" id="6.20.200.20">
    <property type="match status" value="2"/>
</dbReference>
<evidence type="ECO:0000256" key="1">
    <source>
        <dbReference type="ARBA" id="ARBA00022729"/>
    </source>
</evidence>
<accession>A0A0N1ITR3</accession>
<keyword evidence="7" id="KW-1185">Reference proteome</keyword>
<dbReference type="PROSITE" id="PS51252">
    <property type="entry name" value="ANTISTASIN"/>
    <property type="match status" value="2"/>
</dbReference>
<proteinExistence type="predicted"/>
<keyword evidence="3" id="KW-1133">Transmembrane helix</keyword>
<name>A0A0N1ITR3_9HYME</name>
<dbReference type="STRING" id="166423.A0A0N1ITR3"/>
<dbReference type="InterPro" id="IPR052624">
    <property type="entry name" value="CRIM1"/>
</dbReference>
<feature type="domain" description="VWFC" evidence="4">
    <location>
        <begin position="239"/>
        <end position="296"/>
    </location>
</feature>
<feature type="domain" description="Antistasin-like" evidence="5">
    <location>
        <begin position="446"/>
        <end position="472"/>
    </location>
</feature>
<dbReference type="EMBL" id="KQ435752">
    <property type="protein sequence ID" value="KOX76224.1"/>
    <property type="molecule type" value="Genomic_DNA"/>
</dbReference>
<dbReference type="InterPro" id="IPR001007">
    <property type="entry name" value="VWF_dom"/>
</dbReference>
<protein>
    <submittedName>
        <fullName evidence="6">Cysteine-rich motor neuron 1 protein</fullName>
    </submittedName>
</protein>
<keyword evidence="1" id="KW-0732">Signal</keyword>
<evidence type="ECO:0000256" key="3">
    <source>
        <dbReference type="SAM" id="Phobius"/>
    </source>
</evidence>
<evidence type="ECO:0000313" key="6">
    <source>
        <dbReference type="EMBL" id="KOX76224.1"/>
    </source>
</evidence>
<dbReference type="SUPFAM" id="SSF57603">
    <property type="entry name" value="FnI-like domain"/>
    <property type="match status" value="2"/>
</dbReference>
<feature type="domain" description="Antistasin-like" evidence="5">
    <location>
        <begin position="310"/>
        <end position="337"/>
    </location>
</feature>
<gene>
    <name evidence="6" type="ORF">WN51_11964</name>
</gene>
<dbReference type="GO" id="GO:0005886">
    <property type="term" value="C:plasma membrane"/>
    <property type="evidence" value="ECO:0007669"/>
    <property type="project" value="TreeGrafter"/>
</dbReference>
<dbReference type="PROSITE" id="PS50184">
    <property type="entry name" value="VWFC_2"/>
    <property type="match status" value="2"/>
</dbReference>
<evidence type="ECO:0000259" key="4">
    <source>
        <dbReference type="PROSITE" id="PS50184"/>
    </source>
</evidence>
<evidence type="ECO:0000313" key="7">
    <source>
        <dbReference type="Proteomes" id="UP000053105"/>
    </source>
</evidence>
<keyword evidence="2" id="KW-0677">Repeat</keyword>
<reference evidence="6 7" key="1">
    <citation type="submission" date="2015-07" db="EMBL/GenBank/DDBJ databases">
        <title>The genome of Melipona quadrifasciata.</title>
        <authorList>
            <person name="Pan H."/>
            <person name="Kapheim K."/>
        </authorList>
    </citation>
    <scope>NUCLEOTIDE SEQUENCE [LARGE SCALE GENOMIC DNA]</scope>
    <source>
        <strain evidence="6">0111107301</strain>
        <tissue evidence="6">Whole body</tissue>
    </source>
</reference>
<dbReference type="InterPro" id="IPR004094">
    <property type="entry name" value="Antistasin-like"/>
</dbReference>
<dbReference type="GO" id="GO:0004867">
    <property type="term" value="F:serine-type endopeptidase inhibitor activity"/>
    <property type="evidence" value="ECO:0007669"/>
    <property type="project" value="InterPro"/>
</dbReference>
<dbReference type="Pfam" id="PF02822">
    <property type="entry name" value="Antistasin"/>
    <property type="match status" value="3"/>
</dbReference>
<dbReference type="Proteomes" id="UP000053105">
    <property type="component" value="Unassembled WGS sequence"/>
</dbReference>
<dbReference type="SMART" id="SM00214">
    <property type="entry name" value="VWC"/>
    <property type="match status" value="2"/>
</dbReference>
<dbReference type="Gene3D" id="2.10.22.10">
    <property type="entry name" value="Antistasin, domain 1"/>
    <property type="match status" value="2"/>
</dbReference>
<keyword evidence="3" id="KW-0472">Membrane</keyword>
<dbReference type="PROSITE" id="PS01208">
    <property type="entry name" value="VWFC_1"/>
    <property type="match status" value="2"/>
</dbReference>
<dbReference type="AlphaFoldDB" id="A0A0N1ITR3"/>
<dbReference type="PANTHER" id="PTHR46439">
    <property type="entry name" value="CYSTEINE-RICH MOTOR NEURON 1 PROTEIN"/>
    <property type="match status" value="1"/>
</dbReference>
<organism evidence="6 7">
    <name type="scientific">Melipona quadrifasciata</name>
    <dbReference type="NCBI Taxonomy" id="166423"/>
    <lineage>
        <taxon>Eukaryota</taxon>
        <taxon>Metazoa</taxon>
        <taxon>Ecdysozoa</taxon>
        <taxon>Arthropoda</taxon>
        <taxon>Hexapoda</taxon>
        <taxon>Insecta</taxon>
        <taxon>Pterygota</taxon>
        <taxon>Neoptera</taxon>
        <taxon>Endopterygota</taxon>
        <taxon>Hymenoptera</taxon>
        <taxon>Apocrita</taxon>
        <taxon>Aculeata</taxon>
        <taxon>Apoidea</taxon>
        <taxon>Anthophila</taxon>
        <taxon>Apidae</taxon>
        <taxon>Melipona</taxon>
    </lineage>
</organism>
<dbReference type="SUPFAM" id="SSF57262">
    <property type="entry name" value="Leech antihemostatic proteins"/>
    <property type="match status" value="2"/>
</dbReference>
<feature type="transmembrane region" description="Helical" evidence="3">
    <location>
        <begin position="553"/>
        <end position="576"/>
    </location>
</feature>
<feature type="domain" description="VWFC" evidence="4">
    <location>
        <begin position="474"/>
        <end position="533"/>
    </location>
</feature>
<sequence>MPGYKGPPTGLPSRERFKRSVAPATSDYLYDTLVRTKHSKETTPDVDDLHRFRITLIITRFFIDESMITVFNGQPSGFCNGISPIKPRVRKRGNCLTGCGGGTRGAECPEDSVREESGECKCAAIDCPSVECQGGQRPIQVKPADPETPGSCCARYECVPADPRGSSEPCPENSVLTEDGKCECAPCPPVNCQPGHRSVQVTAALDRETPGSCCPLYECRPAESVSWVKVTTEMDKSTDVCVHEGQARKLGERWQQSDCEHCVCQENRVVSCQGPMCKSCDNAIPPHPGECCPHCPPLTNKTHHESELSCPNSLEGCELVCQRGYATDENNCPLCECDVSEDDETATTEHSTIGVGSSNDKICPQLPARCESNCEIARDENGCPVCACRTMEQSTTTLDTLSVDDPSGKKICPEVKCDLHCERGLVMDENDCTFCKCREEPESSSCPPLLGCRKRCAFGYKTNKRGCPMCRCRASCTDHLNGTHPEGSTWHPNSCTSCTCEAGGKLSCKETVCSVACNDPLPPQPGTCCPVCPITQPKGNAATTGHHSGGKGWGTVPITLIAILALLCLLLIVHIVRGRFRARLSPSETSYSTYPPQYYKCVPAYDTPRMLIDGLKRLWDTPEIILPIIFNPINAFKKWKKIRHTDFMVLTHKIRKGAKIYYTRENVFDTRIWHTTFTLIYVPFPRNRLTKPLGKILIHSSHSSMGLNDSGYIYILSLCCEMYIQFEDIPNAESIQINDGNTSYCIYLSTVAFLCKEEDHMSKFYINLDSQHLLNPEKSVNPHTIFNKDAFLFFTELKIKRLNSSHPEDAVSEDFSLIEEDPD</sequence>
<dbReference type="InterPro" id="IPR011061">
    <property type="entry name" value="Hirudin/antistatin"/>
</dbReference>
<dbReference type="Pfam" id="PF00093">
    <property type="entry name" value="VWC"/>
    <property type="match status" value="2"/>
</dbReference>
<evidence type="ECO:0000256" key="2">
    <source>
        <dbReference type="ARBA" id="ARBA00022737"/>
    </source>
</evidence>
<evidence type="ECO:0000259" key="5">
    <source>
        <dbReference type="PROSITE" id="PS51252"/>
    </source>
</evidence>
<keyword evidence="3" id="KW-0812">Transmembrane</keyword>
<dbReference type="PANTHER" id="PTHR46439:SF1">
    <property type="entry name" value="CYSTEINE-RICH MOTOR NEURON 1 PROTEIN"/>
    <property type="match status" value="1"/>
</dbReference>
<dbReference type="OrthoDB" id="5976811at2759"/>